<dbReference type="GO" id="GO:0006281">
    <property type="term" value="P:DNA repair"/>
    <property type="evidence" value="ECO:0007669"/>
    <property type="project" value="UniProtKB-KW"/>
</dbReference>
<dbReference type="Gene3D" id="2.40.50.140">
    <property type="entry name" value="Nucleic acid-binding proteins"/>
    <property type="match status" value="1"/>
</dbReference>
<dbReference type="InterPro" id="IPR027417">
    <property type="entry name" value="P-loop_NTPase"/>
</dbReference>
<dbReference type="GO" id="GO:0005524">
    <property type="term" value="F:ATP binding"/>
    <property type="evidence" value="ECO:0007669"/>
    <property type="project" value="UniProtKB-KW"/>
</dbReference>
<dbReference type="Pfam" id="PF14214">
    <property type="entry name" value="Helitron_like_N"/>
    <property type="match status" value="1"/>
</dbReference>
<keyword evidence="1" id="KW-0227">DNA damage</keyword>
<dbReference type="EC" id="5.6.2.3" evidence="1"/>
<dbReference type="EMBL" id="OX465079">
    <property type="protein sequence ID" value="CAI9277121.1"/>
    <property type="molecule type" value="Genomic_DNA"/>
</dbReference>
<gene>
    <name evidence="6" type="ORF">LSALG_LOCUS17064</name>
</gene>
<comment type="similarity">
    <text evidence="1">Belongs to the helicase family.</text>
</comment>
<dbReference type="Gene3D" id="3.40.50.300">
    <property type="entry name" value="P-loop containing nucleotide triphosphate hydrolases"/>
    <property type="match status" value="2"/>
</dbReference>
<keyword evidence="7" id="KW-1185">Reference proteome</keyword>
<feature type="domain" description="DNA helicase Pif1-like 2B" evidence="5">
    <location>
        <begin position="1247"/>
        <end position="1293"/>
    </location>
</feature>
<dbReference type="SUPFAM" id="SSF52540">
    <property type="entry name" value="P-loop containing nucleoside triphosphate hydrolases"/>
    <property type="match status" value="2"/>
</dbReference>
<sequence>MSSNKRKRSSTSVASTSAHSRTISFPIDVDVLPVYYDCGDCSCVCEFCGALFWFTERVLRYSRVNHPRYTHCCRSGDVVLPNPITPPNVLSRFFEDDSFMRNIRAYNSMFSMTSFGAKVDEEINKSHAPYVFKNEVVNRIRAFHEDNNVILSADIVTCLSDMLTANNEYVRTFKTAKEISQSMSLDSYAVRLFNTVPDRRYGPPAAGTLGCIVCGDDVSGASYDVVIYSKTGLPQRISKLHPSYMPLMYPLLFPYGEAGWSPQLQIHNQSSGRDKNLTNNMFYSYQIHDRLGVYSLLLRGRRLFQQYLVDAYTCIEQSRLDYIEHHQQQLRSEYVTGIYDALSRGDTDTQVIGRRVFLPASFVGGPRYMYKHYQDVLAICRVHGKPQYFITFTCNVKWPKYRRYTSTIGQGNIQDRPDIIARVFRIKVDALVDFLKEDKTFGDVDAHLYTIEFQKRGLPHCHLLLWVASPFKIYEPTDVDKYITAELPNLTTEVALYRTVTTCMLHGPCGLLNMGAPCMRDNKCSKRFPKAFTSSTTFDDNGYVHYRRRAGVCHVLQNGIKVDNGYVVPYNKRLCTPFDAHINVEHCGWNMMIKYLFKYVSKGVDRVRFVLQRSESTVNIASSSNLPFVNEINTFLDGRYICPHEADWRILNFPIHERDPAVQVLAVHLEGMQTTIFKGNTQLSLVVNNPTFAVTTLTEWMYNNHIDIRGVNLTYLDYPTKFRWNASAKRWSHRFKANSTSIGRLAYVHPTAGELFYLRILLCHQKGCISYDDIRTVHGITHSTFRAACEALGLTGDDREWLAAFTEASSWATASELRSLFCHLLLFCDVGSPFLLWESAKSKMGDDIHRELTLESPTPELHDDIVEQQILLEIQKLLLASTPSRSLADFGLPLPSPSLLAVLRNRLLLEETNYDKQSLASQHASMVLQLNLNQLRIYEDIVNAEQNQKQLLLFVYGHAGTGKTYLWTTILSYFRSIGKIVLAVAASGIASLLLPSGRTAHSRFIIPTELTDRSCCNIKKNTQLAELLKKTSMIIWDEAPMSDRRCFESLDRSLKDVLENNKCHFGGMSMLLGGDFRQTLPIQPKSTKSQIMALTLPNSYLWPHFTVYKLHYNMRLSNADNTTIPSHSLSEFASWILDIGNGNIGVPDATDPENTKVIDIPPKFIIDTTKGLQSLIDFVYGSEILANPSPENLSDRAIICPKNETADKVNAFISLKNTGHQIVYNSCDSVISHTQDTIELDTLYPQEYLNKLEFSGVPTHELVLKINTPIMLLRNINQKEGLCNGTRLIVSQLLPSVIEAFIITGTSVGKRVYIPRIKFVHNTSDLPFIFTRKQFPVKVCYAMTINKSQGQSLKKVGLYLPQSVFTHGQLYVALSRATSPQSIKILLDPECDIPANTTRNVIFKDLLTKIDMHEVRVLQKWKPNFRKNETWFIIIDKNGDAIQVLGQRADQSYVESSLLVSQCYQIKDYTCTNVDPYQKFISNPFQINVGVASTIEEIPDDSSIPKTNFHFCSRSHLNTIADKNIEYPYFIGAFINIKDCNKKDGEHFISMTLTDENAEDMPIILWKECIESANKFNRKELTSQSNPVVVALTNMKATLYASSLKLTSTSATHMYVNPEIAETRSLIQRFQGQLPATSTPSAIPTTLQQFNSLEHSHTVGKTYVVKATISDFTFRDTCYKIAAVIVDATNSTTIFMSDEATRSLTNTSVQEMLSKHPDDTKKVLPSTIEQLKGSTKNMFIECSKSSSSNIILHTITKLTTCEISENPAISPLTRVTLTTTEHTGINNKDDTTPKKSRKPSKRLPLGPTGYLDMLLSSCVRLRIRFHKFSIEAKSHPVSSEWAFRSWLSMPNRWSMPNSLINMEDVNLGEGDTILNPQDENIPKVGMIFDSENELKDYFKKYTYQIGFGVRKASTRTKKCIAATYYSDVPE</sequence>
<dbReference type="PANTHER" id="PTHR10492:SF96">
    <property type="entry name" value="ATP-DEPENDENT DNA HELICASE"/>
    <property type="match status" value="1"/>
</dbReference>
<dbReference type="Pfam" id="PF21530">
    <property type="entry name" value="Pif1_2B_dom"/>
    <property type="match status" value="1"/>
</dbReference>
<evidence type="ECO:0000259" key="4">
    <source>
        <dbReference type="Pfam" id="PF14214"/>
    </source>
</evidence>
<name>A0AA36DZD7_LACSI</name>
<keyword evidence="1" id="KW-0378">Hydrolase</keyword>
<keyword evidence="1" id="KW-0234">DNA repair</keyword>
<feature type="region of interest" description="Disordered" evidence="2">
    <location>
        <begin position="1780"/>
        <end position="1804"/>
    </location>
</feature>
<feature type="domain" description="DNA helicase Pif1-like DEAD-box helicase" evidence="3">
    <location>
        <begin position="929"/>
        <end position="1145"/>
    </location>
</feature>
<dbReference type="InterPro" id="IPR025476">
    <property type="entry name" value="Helitron_helicase-like"/>
</dbReference>
<dbReference type="Proteomes" id="UP001177003">
    <property type="component" value="Chromosome 3"/>
</dbReference>
<evidence type="ECO:0000256" key="2">
    <source>
        <dbReference type="SAM" id="MobiDB-lite"/>
    </source>
</evidence>
<evidence type="ECO:0000259" key="5">
    <source>
        <dbReference type="Pfam" id="PF21530"/>
    </source>
</evidence>
<organism evidence="6 7">
    <name type="scientific">Lactuca saligna</name>
    <name type="common">Willowleaf lettuce</name>
    <dbReference type="NCBI Taxonomy" id="75948"/>
    <lineage>
        <taxon>Eukaryota</taxon>
        <taxon>Viridiplantae</taxon>
        <taxon>Streptophyta</taxon>
        <taxon>Embryophyta</taxon>
        <taxon>Tracheophyta</taxon>
        <taxon>Spermatophyta</taxon>
        <taxon>Magnoliopsida</taxon>
        <taxon>eudicotyledons</taxon>
        <taxon>Gunneridae</taxon>
        <taxon>Pentapetalae</taxon>
        <taxon>asterids</taxon>
        <taxon>campanulids</taxon>
        <taxon>Asterales</taxon>
        <taxon>Asteraceae</taxon>
        <taxon>Cichorioideae</taxon>
        <taxon>Cichorieae</taxon>
        <taxon>Lactucinae</taxon>
        <taxon>Lactuca</taxon>
    </lineage>
</organism>
<dbReference type="GO" id="GO:0000723">
    <property type="term" value="P:telomere maintenance"/>
    <property type="evidence" value="ECO:0007669"/>
    <property type="project" value="InterPro"/>
</dbReference>
<dbReference type="FunFam" id="3.40.50.300:FF:002884">
    <property type="entry name" value="ATP-dependent DNA helicase"/>
    <property type="match status" value="1"/>
</dbReference>
<dbReference type="GO" id="GO:0043139">
    <property type="term" value="F:5'-3' DNA helicase activity"/>
    <property type="evidence" value="ECO:0007669"/>
    <property type="project" value="UniProtKB-EC"/>
</dbReference>
<dbReference type="InterPro" id="IPR010285">
    <property type="entry name" value="DNA_helicase_pif1-like_DEAD"/>
</dbReference>
<keyword evidence="1" id="KW-0347">Helicase</keyword>
<evidence type="ECO:0000313" key="6">
    <source>
        <dbReference type="EMBL" id="CAI9277121.1"/>
    </source>
</evidence>
<feature type="domain" description="Helitron helicase-like" evidence="4">
    <location>
        <begin position="282"/>
        <end position="465"/>
    </location>
</feature>
<dbReference type="CDD" id="cd18809">
    <property type="entry name" value="SF1_C_RecD"/>
    <property type="match status" value="1"/>
</dbReference>
<comment type="cofactor">
    <cofactor evidence="1">
        <name>Mg(2+)</name>
        <dbReference type="ChEBI" id="CHEBI:18420"/>
    </cofactor>
</comment>
<evidence type="ECO:0000256" key="1">
    <source>
        <dbReference type="RuleBase" id="RU363044"/>
    </source>
</evidence>
<proteinExistence type="inferred from homology"/>
<accession>A0AA36DZD7</accession>
<dbReference type="GO" id="GO:0016787">
    <property type="term" value="F:hydrolase activity"/>
    <property type="evidence" value="ECO:0007669"/>
    <property type="project" value="UniProtKB-KW"/>
</dbReference>
<evidence type="ECO:0000259" key="3">
    <source>
        <dbReference type="Pfam" id="PF05970"/>
    </source>
</evidence>
<evidence type="ECO:0000313" key="7">
    <source>
        <dbReference type="Proteomes" id="UP001177003"/>
    </source>
</evidence>
<dbReference type="InterPro" id="IPR049163">
    <property type="entry name" value="Pif1-like_2B_dom"/>
</dbReference>
<protein>
    <recommendedName>
        <fullName evidence="1">ATP-dependent DNA helicase</fullName>
        <ecNumber evidence="1">5.6.2.3</ecNumber>
    </recommendedName>
</protein>
<dbReference type="SUPFAM" id="SSF50249">
    <property type="entry name" value="Nucleic acid-binding proteins"/>
    <property type="match status" value="1"/>
</dbReference>
<keyword evidence="1" id="KW-0067">ATP-binding</keyword>
<dbReference type="PANTHER" id="PTHR10492">
    <property type="match status" value="1"/>
</dbReference>
<reference evidence="6" key="1">
    <citation type="submission" date="2023-04" db="EMBL/GenBank/DDBJ databases">
        <authorList>
            <person name="Vijverberg K."/>
            <person name="Xiong W."/>
            <person name="Schranz E."/>
        </authorList>
    </citation>
    <scope>NUCLEOTIDE SEQUENCE</scope>
</reference>
<dbReference type="InterPro" id="IPR012340">
    <property type="entry name" value="NA-bd_OB-fold"/>
</dbReference>
<keyword evidence="1" id="KW-0547">Nucleotide-binding</keyword>
<dbReference type="GO" id="GO:0006310">
    <property type="term" value="P:DNA recombination"/>
    <property type="evidence" value="ECO:0007669"/>
    <property type="project" value="UniProtKB-KW"/>
</dbReference>
<comment type="catalytic activity">
    <reaction evidence="1">
        <text>ATP + H2O = ADP + phosphate + H(+)</text>
        <dbReference type="Rhea" id="RHEA:13065"/>
        <dbReference type="ChEBI" id="CHEBI:15377"/>
        <dbReference type="ChEBI" id="CHEBI:15378"/>
        <dbReference type="ChEBI" id="CHEBI:30616"/>
        <dbReference type="ChEBI" id="CHEBI:43474"/>
        <dbReference type="ChEBI" id="CHEBI:456216"/>
        <dbReference type="EC" id="5.6.2.3"/>
    </reaction>
</comment>
<dbReference type="Pfam" id="PF05970">
    <property type="entry name" value="PIF1"/>
    <property type="match status" value="1"/>
</dbReference>
<keyword evidence="1" id="KW-0233">DNA recombination</keyword>